<dbReference type="Gene3D" id="3.30.70.660">
    <property type="entry name" value="Pseudouridine synthase I, catalytic domain, C-terminal subdomain"/>
    <property type="match status" value="1"/>
</dbReference>
<organism evidence="9 10">
    <name type="scientific">Hydrotalea sandarakina</name>
    <dbReference type="NCBI Taxonomy" id="1004304"/>
    <lineage>
        <taxon>Bacteria</taxon>
        <taxon>Pseudomonadati</taxon>
        <taxon>Bacteroidota</taxon>
        <taxon>Chitinophagia</taxon>
        <taxon>Chitinophagales</taxon>
        <taxon>Chitinophagaceae</taxon>
        <taxon>Hydrotalea</taxon>
    </lineage>
</organism>
<feature type="binding site" evidence="4 6">
    <location>
        <position position="109"/>
    </location>
    <ligand>
        <name>substrate</name>
    </ligand>
</feature>
<evidence type="ECO:0000256" key="1">
    <source>
        <dbReference type="ARBA" id="ARBA00009375"/>
    </source>
</evidence>
<dbReference type="InterPro" id="IPR020095">
    <property type="entry name" value="PsdUridine_synth_TruA_C"/>
</dbReference>
<protein>
    <recommendedName>
        <fullName evidence="4">tRNA pseudouridine synthase A</fullName>
        <ecNumber evidence="4">5.4.99.12</ecNumber>
    </recommendedName>
    <alternativeName>
        <fullName evidence="4">tRNA pseudouridine(38-40) synthase</fullName>
    </alternativeName>
    <alternativeName>
        <fullName evidence="4">tRNA pseudouridylate synthase I</fullName>
    </alternativeName>
    <alternativeName>
        <fullName evidence="4">tRNA-uridine isomerase I</fullName>
    </alternativeName>
</protein>
<dbReference type="RefSeq" id="WP_111294526.1">
    <property type="nucleotide sequence ID" value="NZ_QKZV01000003.1"/>
</dbReference>
<evidence type="ECO:0000313" key="10">
    <source>
        <dbReference type="Proteomes" id="UP000249720"/>
    </source>
</evidence>
<dbReference type="OrthoDB" id="9811823at2"/>
<evidence type="ECO:0000256" key="6">
    <source>
        <dbReference type="PIRSR" id="PIRSR001430-2"/>
    </source>
</evidence>
<dbReference type="InterPro" id="IPR001406">
    <property type="entry name" value="PsdUridine_synth_TruA"/>
</dbReference>
<reference evidence="9 10" key="1">
    <citation type="submission" date="2018-06" db="EMBL/GenBank/DDBJ databases">
        <title>Genomic Encyclopedia of Archaeal and Bacterial Type Strains, Phase II (KMG-II): from individual species to whole genera.</title>
        <authorList>
            <person name="Goeker M."/>
        </authorList>
    </citation>
    <scope>NUCLEOTIDE SEQUENCE [LARGE SCALE GENOMIC DNA]</scope>
    <source>
        <strain evidence="9 10">DSM 23241</strain>
    </source>
</reference>
<dbReference type="GO" id="GO:0003723">
    <property type="term" value="F:RNA binding"/>
    <property type="evidence" value="ECO:0007669"/>
    <property type="project" value="InterPro"/>
</dbReference>
<keyword evidence="10" id="KW-1185">Reference proteome</keyword>
<proteinExistence type="inferred from homology"/>
<evidence type="ECO:0000256" key="3">
    <source>
        <dbReference type="ARBA" id="ARBA00023235"/>
    </source>
</evidence>
<evidence type="ECO:0000256" key="4">
    <source>
        <dbReference type="HAMAP-Rule" id="MF_00171"/>
    </source>
</evidence>
<dbReference type="FunFam" id="3.30.70.580:FF:000001">
    <property type="entry name" value="tRNA pseudouridine synthase A"/>
    <property type="match status" value="1"/>
</dbReference>
<dbReference type="Proteomes" id="UP000249720">
    <property type="component" value="Unassembled WGS sequence"/>
</dbReference>
<dbReference type="Pfam" id="PF01416">
    <property type="entry name" value="PseudoU_synth_1"/>
    <property type="match status" value="1"/>
</dbReference>
<dbReference type="InterPro" id="IPR020103">
    <property type="entry name" value="PsdUridine_synth_cat_dom_sf"/>
</dbReference>
<dbReference type="SUPFAM" id="SSF55120">
    <property type="entry name" value="Pseudouridine synthase"/>
    <property type="match status" value="1"/>
</dbReference>
<dbReference type="GO" id="GO:0160147">
    <property type="term" value="F:tRNA pseudouridine(38-40) synthase activity"/>
    <property type="evidence" value="ECO:0007669"/>
    <property type="project" value="UniProtKB-EC"/>
</dbReference>
<comment type="caution">
    <text evidence="4">Lacks conserved residue(s) required for the propagation of feature annotation.</text>
</comment>
<evidence type="ECO:0000256" key="7">
    <source>
        <dbReference type="RuleBase" id="RU003792"/>
    </source>
</evidence>
<dbReference type="AlphaFoldDB" id="A0A2W7RTA9"/>
<dbReference type="Gene3D" id="3.30.70.580">
    <property type="entry name" value="Pseudouridine synthase I, catalytic domain, N-terminal subdomain"/>
    <property type="match status" value="1"/>
</dbReference>
<gene>
    <name evidence="4" type="primary">truA</name>
    <name evidence="9" type="ORF">LX80_01358</name>
</gene>
<dbReference type="PIRSF" id="PIRSF001430">
    <property type="entry name" value="tRNA_psdUrid_synth"/>
    <property type="match status" value="1"/>
</dbReference>
<dbReference type="InterPro" id="IPR020094">
    <property type="entry name" value="TruA/RsuA/RluB/E/F_N"/>
</dbReference>
<accession>A0A2W7RTA9</accession>
<comment type="caution">
    <text evidence="9">The sequence shown here is derived from an EMBL/GenBank/DDBJ whole genome shotgun (WGS) entry which is preliminary data.</text>
</comment>
<keyword evidence="2 4" id="KW-0819">tRNA processing</keyword>
<dbReference type="CDD" id="cd02570">
    <property type="entry name" value="PseudoU_synth_EcTruA"/>
    <property type="match status" value="1"/>
</dbReference>
<evidence type="ECO:0000313" key="9">
    <source>
        <dbReference type="EMBL" id="PZX63701.1"/>
    </source>
</evidence>
<dbReference type="PANTHER" id="PTHR11142">
    <property type="entry name" value="PSEUDOURIDYLATE SYNTHASE"/>
    <property type="match status" value="1"/>
</dbReference>
<comment type="catalytic activity">
    <reaction evidence="4 7">
        <text>uridine(38/39/40) in tRNA = pseudouridine(38/39/40) in tRNA</text>
        <dbReference type="Rhea" id="RHEA:22376"/>
        <dbReference type="Rhea" id="RHEA-COMP:10085"/>
        <dbReference type="Rhea" id="RHEA-COMP:10087"/>
        <dbReference type="ChEBI" id="CHEBI:65314"/>
        <dbReference type="ChEBI" id="CHEBI:65315"/>
        <dbReference type="EC" id="5.4.99.12"/>
    </reaction>
</comment>
<keyword evidence="3 4" id="KW-0413">Isomerase</keyword>
<comment type="similarity">
    <text evidence="1 4 7">Belongs to the tRNA pseudouridine synthase TruA family.</text>
</comment>
<feature type="active site" description="Nucleophile" evidence="4 5">
    <location>
        <position position="52"/>
    </location>
</feature>
<name>A0A2W7RTA9_9BACT</name>
<evidence type="ECO:0000259" key="8">
    <source>
        <dbReference type="Pfam" id="PF01416"/>
    </source>
</evidence>
<evidence type="ECO:0000256" key="2">
    <source>
        <dbReference type="ARBA" id="ARBA00022694"/>
    </source>
</evidence>
<dbReference type="InterPro" id="IPR020097">
    <property type="entry name" value="PsdUridine_synth_TruA_a/b_dom"/>
</dbReference>
<dbReference type="HAMAP" id="MF_00171">
    <property type="entry name" value="TruA"/>
    <property type="match status" value="1"/>
</dbReference>
<sequence>MPRYFIEVAYKGTHYSGFQIQENAPTVQLQLERAMAVLWKQTFQLTGSSRTDAGVHARQNFFHFDSNTFLFNKQLYNLNAILPSDIVVRNLYLVADEMHSRFSATARTYRYYIHSKKNPFLNEISWFYPFTLQHQLLHEAAAIVLLQNNFIAFSKKNSQVNNYLCTIQNSFWEIKDDDTLVYCITANRFLRGMVRALVSTMLQVGRGAISLDDFRALFDSQQIASANFSSPAHGLFLEAVHYPIPLVPVVFEAL</sequence>
<dbReference type="PANTHER" id="PTHR11142:SF0">
    <property type="entry name" value="TRNA PSEUDOURIDINE SYNTHASE-LIKE 1"/>
    <property type="match status" value="1"/>
</dbReference>
<dbReference type="EMBL" id="QKZV01000003">
    <property type="protein sequence ID" value="PZX63701.1"/>
    <property type="molecule type" value="Genomic_DNA"/>
</dbReference>
<evidence type="ECO:0000256" key="5">
    <source>
        <dbReference type="PIRSR" id="PIRSR001430-1"/>
    </source>
</evidence>
<comment type="subunit">
    <text evidence="4">Homodimer.</text>
</comment>
<dbReference type="NCBIfam" id="TIGR00071">
    <property type="entry name" value="hisT_truA"/>
    <property type="match status" value="1"/>
</dbReference>
<dbReference type="EC" id="5.4.99.12" evidence="4"/>
<comment type="function">
    <text evidence="4">Formation of pseudouridine at positions 38, 39 and 40 in the anticodon stem and loop of transfer RNAs.</text>
</comment>
<dbReference type="GO" id="GO:0031119">
    <property type="term" value="P:tRNA pseudouridine synthesis"/>
    <property type="evidence" value="ECO:0007669"/>
    <property type="project" value="UniProtKB-UniRule"/>
</dbReference>
<feature type="domain" description="Pseudouridine synthase I TruA alpha/beta" evidence="8">
    <location>
        <begin position="148"/>
        <end position="243"/>
    </location>
</feature>